<protein>
    <submittedName>
        <fullName evidence="2">Uncharacterized protein</fullName>
    </submittedName>
</protein>
<keyword evidence="1" id="KW-0472">Membrane</keyword>
<feature type="transmembrane region" description="Helical" evidence="1">
    <location>
        <begin position="12"/>
        <end position="30"/>
    </location>
</feature>
<dbReference type="EMBL" id="JACIES010000014">
    <property type="protein sequence ID" value="MBB4027947.1"/>
    <property type="molecule type" value="Genomic_DNA"/>
</dbReference>
<dbReference type="RefSeq" id="WP_124316999.1">
    <property type="nucleotide sequence ID" value="NZ_AP028155.1"/>
</dbReference>
<evidence type="ECO:0000313" key="3">
    <source>
        <dbReference type="Proteomes" id="UP000546007"/>
    </source>
</evidence>
<reference evidence="2 3" key="1">
    <citation type="submission" date="2020-08" db="EMBL/GenBank/DDBJ databases">
        <title>Genomic Encyclopedia of Type Strains, Phase IV (KMG-IV): sequencing the most valuable type-strain genomes for metagenomic binning, comparative biology and taxonomic classification.</title>
        <authorList>
            <person name="Goeker M."/>
        </authorList>
    </citation>
    <scope>NUCLEOTIDE SEQUENCE [LARGE SCALE GENOMIC DNA]</scope>
    <source>
        <strain evidence="2 3">DSM 105721</strain>
    </source>
</reference>
<organism evidence="2 3">
    <name type="scientific">Butyricimonas faecihominis</name>
    <dbReference type="NCBI Taxonomy" id="1472416"/>
    <lineage>
        <taxon>Bacteria</taxon>
        <taxon>Pseudomonadati</taxon>
        <taxon>Bacteroidota</taxon>
        <taxon>Bacteroidia</taxon>
        <taxon>Bacteroidales</taxon>
        <taxon>Odoribacteraceae</taxon>
        <taxon>Butyricimonas</taxon>
    </lineage>
</organism>
<comment type="caution">
    <text evidence="2">The sequence shown here is derived from an EMBL/GenBank/DDBJ whole genome shotgun (WGS) entry which is preliminary data.</text>
</comment>
<name>A0A7W6N077_9BACT</name>
<keyword evidence="1" id="KW-1133">Transmembrane helix</keyword>
<evidence type="ECO:0000313" key="2">
    <source>
        <dbReference type="EMBL" id="MBB4027947.1"/>
    </source>
</evidence>
<dbReference type="AlphaFoldDB" id="A0A7W6N077"/>
<sequence length="109" mass="12551">MKNKKVFERVSYPVRYAVMIWFTGIVRYFTEHAIYRVLFSGTEEQNEKINLGMTETIMSLSLVGFGTTAEMERVSVVDYFDMQVKALKKMISDTRGGGATLDDMFVNRL</sequence>
<gene>
    <name evidence="2" type="ORF">GGR14_003764</name>
</gene>
<keyword evidence="3" id="KW-1185">Reference proteome</keyword>
<proteinExistence type="predicted"/>
<dbReference type="GeneID" id="93099903"/>
<keyword evidence="1" id="KW-0812">Transmembrane</keyword>
<accession>A0A7W6N077</accession>
<dbReference type="Proteomes" id="UP000546007">
    <property type="component" value="Unassembled WGS sequence"/>
</dbReference>
<evidence type="ECO:0000256" key="1">
    <source>
        <dbReference type="SAM" id="Phobius"/>
    </source>
</evidence>